<keyword evidence="15" id="KW-1185">Reference proteome</keyword>
<feature type="region of interest" description="Disordered" evidence="12">
    <location>
        <begin position="1"/>
        <end position="55"/>
    </location>
</feature>
<dbReference type="STRING" id="574566.I0YSL9"/>
<evidence type="ECO:0000256" key="8">
    <source>
        <dbReference type="ARBA" id="ARBA00023159"/>
    </source>
</evidence>
<dbReference type="SUPFAM" id="SSF55729">
    <property type="entry name" value="Acyl-CoA N-acyltransferases (Nat)"/>
    <property type="match status" value="1"/>
</dbReference>
<keyword evidence="4" id="KW-0808">Transferase</keyword>
<evidence type="ECO:0000256" key="7">
    <source>
        <dbReference type="ARBA" id="ARBA00023117"/>
    </source>
</evidence>
<dbReference type="RefSeq" id="XP_005645932.1">
    <property type="nucleotide sequence ID" value="XM_005645875.1"/>
</dbReference>
<dbReference type="PRINTS" id="PR00503">
    <property type="entry name" value="BROMODOMAIN"/>
</dbReference>
<evidence type="ECO:0000256" key="4">
    <source>
        <dbReference type="ARBA" id="ARBA00022679"/>
    </source>
</evidence>
<keyword evidence="10" id="KW-0539">Nucleus</keyword>
<protein>
    <recommendedName>
        <fullName evidence="3">histone acetyltransferase</fullName>
        <ecNumber evidence="3">2.3.1.48</ecNumber>
    </recommendedName>
</protein>
<gene>
    <name evidence="14" type="ORF">COCSUDRAFT_33651</name>
</gene>
<feature type="compositionally biased region" description="Basic and acidic residues" evidence="12">
    <location>
        <begin position="7"/>
        <end position="16"/>
    </location>
</feature>
<comment type="caution">
    <text evidence="14">The sequence shown here is derived from an EMBL/GenBank/DDBJ whole genome shotgun (WGS) entry which is preliminary data.</text>
</comment>
<dbReference type="eggNOG" id="KOG1472">
    <property type="taxonomic scope" value="Eukaryota"/>
</dbReference>
<keyword evidence="11" id="KW-0012">Acyltransferase</keyword>
<dbReference type="InterPro" id="IPR000182">
    <property type="entry name" value="GNAT_dom"/>
</dbReference>
<dbReference type="KEGG" id="csl:COCSUDRAFT_33651"/>
<evidence type="ECO:0000256" key="6">
    <source>
        <dbReference type="ARBA" id="ARBA00023015"/>
    </source>
</evidence>
<dbReference type="GO" id="GO:0010484">
    <property type="term" value="F:histone H3 acetyltransferase activity"/>
    <property type="evidence" value="ECO:0007669"/>
    <property type="project" value="TreeGrafter"/>
</dbReference>
<dbReference type="InterPro" id="IPR018359">
    <property type="entry name" value="Bromodomain_CS"/>
</dbReference>
<comment type="subcellular location">
    <subcellularLocation>
        <location evidence="1">Nucleus</location>
    </subcellularLocation>
</comment>
<dbReference type="AlphaFoldDB" id="I0YSL9"/>
<dbReference type="EMBL" id="AGSI01000012">
    <property type="protein sequence ID" value="EIE21388.1"/>
    <property type="molecule type" value="Genomic_DNA"/>
</dbReference>
<evidence type="ECO:0000313" key="14">
    <source>
        <dbReference type="EMBL" id="EIE21388.1"/>
    </source>
</evidence>
<dbReference type="PANTHER" id="PTHR45750:SF3">
    <property type="entry name" value="HISTONE ACETYLTRANSFERASE"/>
    <property type="match status" value="1"/>
</dbReference>
<evidence type="ECO:0000256" key="1">
    <source>
        <dbReference type="ARBA" id="ARBA00004123"/>
    </source>
</evidence>
<dbReference type="InterPro" id="IPR036427">
    <property type="entry name" value="Bromodomain-like_sf"/>
</dbReference>
<dbReference type="GO" id="GO:0005634">
    <property type="term" value="C:nucleus"/>
    <property type="evidence" value="ECO:0007669"/>
    <property type="project" value="UniProtKB-SubCell"/>
</dbReference>
<dbReference type="PANTHER" id="PTHR45750">
    <property type="entry name" value="GH11602P"/>
    <property type="match status" value="1"/>
</dbReference>
<dbReference type="GeneID" id="17039372"/>
<keyword evidence="8" id="KW-0010">Activator</keyword>
<dbReference type="OrthoDB" id="1937912at2759"/>
<evidence type="ECO:0000256" key="12">
    <source>
        <dbReference type="SAM" id="MobiDB-lite"/>
    </source>
</evidence>
<proteinExistence type="inferred from homology"/>
<keyword evidence="5" id="KW-0156">Chromatin regulator</keyword>
<dbReference type="PROSITE" id="PS00633">
    <property type="entry name" value="BROMODOMAIN_1"/>
    <property type="match status" value="1"/>
</dbReference>
<evidence type="ECO:0000256" key="2">
    <source>
        <dbReference type="ARBA" id="ARBA00008607"/>
    </source>
</evidence>
<evidence type="ECO:0000256" key="10">
    <source>
        <dbReference type="ARBA" id="ARBA00023242"/>
    </source>
</evidence>
<dbReference type="GO" id="GO:0000123">
    <property type="term" value="C:histone acetyltransferase complex"/>
    <property type="evidence" value="ECO:0007669"/>
    <property type="project" value="TreeGrafter"/>
</dbReference>
<evidence type="ECO:0000256" key="3">
    <source>
        <dbReference type="ARBA" id="ARBA00013184"/>
    </source>
</evidence>
<dbReference type="InterPro" id="IPR016181">
    <property type="entry name" value="Acyl_CoA_acyltransferase"/>
</dbReference>
<evidence type="ECO:0000259" key="13">
    <source>
        <dbReference type="SMART" id="SM00297"/>
    </source>
</evidence>
<dbReference type="Pfam" id="PF00439">
    <property type="entry name" value="Bromodomain"/>
    <property type="match status" value="1"/>
</dbReference>
<evidence type="ECO:0000256" key="11">
    <source>
        <dbReference type="ARBA" id="ARBA00023315"/>
    </source>
</evidence>
<dbReference type="InterPro" id="IPR001487">
    <property type="entry name" value="Bromodomain"/>
</dbReference>
<organism evidence="14 15">
    <name type="scientific">Coccomyxa subellipsoidea (strain C-169)</name>
    <name type="common">Green microalga</name>
    <dbReference type="NCBI Taxonomy" id="574566"/>
    <lineage>
        <taxon>Eukaryota</taxon>
        <taxon>Viridiplantae</taxon>
        <taxon>Chlorophyta</taxon>
        <taxon>core chlorophytes</taxon>
        <taxon>Trebouxiophyceae</taxon>
        <taxon>Trebouxiophyceae incertae sedis</taxon>
        <taxon>Coccomyxaceae</taxon>
        <taxon>Coccomyxa</taxon>
        <taxon>Coccomyxa subellipsoidea</taxon>
    </lineage>
</organism>
<sequence>MAEAEEPPYKKQKVDADTTVEDSLFERLQDNDAAQPLDAPAAAASSGQSGRADGAAVAEVQLAAPLPANGIAESNAEPPTHEGDALLENGGIPLVEVPAGMFSQRELYMAKREADGDLAFEYVDNDNTANHNMWLIGLKNIFSKQLPNMPKEYIARLVLDRRHRSVAIIRRGGTVLGGITYRPFHDQRFGEIAFCAVTAIEQVKGFGARLMNYTKEFARAHDHLTHFLTYADNNAVGYFAKQGFTKEITLEKDRWVGFIKDYDGGTLMECIISDRLPYTDLPGMLRAQRAALDRHIRTLSKSHVIHPGLTTFRDGQRRVEIASIPGVAEAGWTAEMAEPPHYNLLIDRMVLPVTPDNLQRFMERAWRALYSLDDSWPFREPVDAEDVPDYYEIVKDPVDLSTIEQRLARRDYYVTLHIFIADVNRMCANARVYNSAETIYFKMANKLEAFLDEYIHSHVVFNNPQGCTPKKLPP</sequence>
<evidence type="ECO:0000313" key="15">
    <source>
        <dbReference type="Proteomes" id="UP000007264"/>
    </source>
</evidence>
<dbReference type="InterPro" id="IPR037800">
    <property type="entry name" value="GCN5"/>
</dbReference>
<keyword evidence="9" id="KW-0804">Transcription</keyword>
<keyword evidence="6" id="KW-0805">Transcription regulation</keyword>
<comment type="similarity">
    <text evidence="2">Belongs to the acetyltransferase family. GCN5 subfamily.</text>
</comment>
<dbReference type="GO" id="GO:0045944">
    <property type="term" value="P:positive regulation of transcription by RNA polymerase II"/>
    <property type="evidence" value="ECO:0007669"/>
    <property type="project" value="TreeGrafter"/>
</dbReference>
<dbReference type="Gene3D" id="1.20.920.10">
    <property type="entry name" value="Bromodomain-like"/>
    <property type="match status" value="1"/>
</dbReference>
<dbReference type="SUPFAM" id="SSF47370">
    <property type="entry name" value="Bromodomain"/>
    <property type="match status" value="1"/>
</dbReference>
<dbReference type="CDD" id="cd05509">
    <property type="entry name" value="Bromo_gcn5_like"/>
    <property type="match status" value="1"/>
</dbReference>
<feature type="compositionally biased region" description="Low complexity" evidence="12">
    <location>
        <begin position="32"/>
        <end position="55"/>
    </location>
</feature>
<name>I0YSL9_COCSC</name>
<dbReference type="CDD" id="cd04301">
    <property type="entry name" value="NAT_SF"/>
    <property type="match status" value="1"/>
</dbReference>
<evidence type="ECO:0000256" key="5">
    <source>
        <dbReference type="ARBA" id="ARBA00022853"/>
    </source>
</evidence>
<dbReference type="Proteomes" id="UP000007264">
    <property type="component" value="Unassembled WGS sequence"/>
</dbReference>
<dbReference type="EC" id="2.3.1.48" evidence="3"/>
<evidence type="ECO:0000256" key="9">
    <source>
        <dbReference type="ARBA" id="ARBA00023163"/>
    </source>
</evidence>
<dbReference type="Gene3D" id="3.40.630.30">
    <property type="match status" value="1"/>
</dbReference>
<feature type="domain" description="Bromo" evidence="13">
    <location>
        <begin position="351"/>
        <end position="460"/>
    </location>
</feature>
<dbReference type="Pfam" id="PF00583">
    <property type="entry name" value="Acetyltransf_1"/>
    <property type="match status" value="1"/>
</dbReference>
<accession>I0YSL9</accession>
<reference evidence="14 15" key="1">
    <citation type="journal article" date="2012" name="Genome Biol.">
        <title>The genome of the polar eukaryotic microalga coccomyxa subellipsoidea reveals traits of cold adaptation.</title>
        <authorList>
            <person name="Blanc G."/>
            <person name="Agarkova I."/>
            <person name="Grimwood J."/>
            <person name="Kuo A."/>
            <person name="Brueggeman A."/>
            <person name="Dunigan D."/>
            <person name="Gurnon J."/>
            <person name="Ladunga I."/>
            <person name="Lindquist E."/>
            <person name="Lucas S."/>
            <person name="Pangilinan J."/>
            <person name="Proschold T."/>
            <person name="Salamov A."/>
            <person name="Schmutz J."/>
            <person name="Weeks D."/>
            <person name="Yamada T."/>
            <person name="Claverie J.M."/>
            <person name="Grigoriev I."/>
            <person name="Van Etten J."/>
            <person name="Lomsadze A."/>
            <person name="Borodovsky M."/>
        </authorList>
    </citation>
    <scope>NUCLEOTIDE SEQUENCE [LARGE SCALE GENOMIC DNA]</scope>
    <source>
        <strain evidence="14 15">C-169</strain>
    </source>
</reference>
<dbReference type="SMART" id="SM00297">
    <property type="entry name" value="BROMO"/>
    <property type="match status" value="1"/>
</dbReference>
<keyword evidence="7" id="KW-0103">Bromodomain</keyword>